<dbReference type="AlphaFoldDB" id="A0A6M5YJ11"/>
<protein>
    <submittedName>
        <fullName evidence="2">Uncharacterized protein</fullName>
    </submittedName>
</protein>
<proteinExistence type="predicted"/>
<organism evidence="2 3">
    <name type="scientific">Frigoriglobus tundricola</name>
    <dbReference type="NCBI Taxonomy" id="2774151"/>
    <lineage>
        <taxon>Bacteria</taxon>
        <taxon>Pseudomonadati</taxon>
        <taxon>Planctomycetota</taxon>
        <taxon>Planctomycetia</taxon>
        <taxon>Gemmatales</taxon>
        <taxon>Gemmataceae</taxon>
        <taxon>Frigoriglobus</taxon>
    </lineage>
</organism>
<dbReference type="KEGG" id="ftj:FTUN_1556"/>
<evidence type="ECO:0000256" key="1">
    <source>
        <dbReference type="SAM" id="SignalP"/>
    </source>
</evidence>
<sequence length="177" mass="19391">MHRFSTVPAALIGLTTIFAVGALAAPARTHAVGWDLWHFADEWTSFRDAETAAQDLDFGLEQARRREVVCDDIAISLCEDRITLDEAIKDIGAFADSSPDWIVQLRAVYSGRGDVAPTATDREVLARYLRARIKSLIGTAEAVGDTARATALSARLTRFDREAREHPGSAPAPQTRR</sequence>
<gene>
    <name evidence="2" type="ORF">FTUN_1556</name>
</gene>
<dbReference type="EMBL" id="CP053452">
    <property type="protein sequence ID" value="QJW94037.1"/>
    <property type="molecule type" value="Genomic_DNA"/>
</dbReference>
<evidence type="ECO:0000313" key="2">
    <source>
        <dbReference type="EMBL" id="QJW94037.1"/>
    </source>
</evidence>
<name>A0A6M5YJ11_9BACT</name>
<keyword evidence="3" id="KW-1185">Reference proteome</keyword>
<evidence type="ECO:0000313" key="3">
    <source>
        <dbReference type="Proteomes" id="UP000503447"/>
    </source>
</evidence>
<dbReference type="Proteomes" id="UP000503447">
    <property type="component" value="Chromosome"/>
</dbReference>
<dbReference type="RefSeq" id="WP_171470123.1">
    <property type="nucleotide sequence ID" value="NZ_CP053452.2"/>
</dbReference>
<keyword evidence="1" id="KW-0732">Signal</keyword>
<reference evidence="3" key="1">
    <citation type="submission" date="2020-05" db="EMBL/GenBank/DDBJ databases">
        <title>Frigoriglobus tundricola gen. nov., sp. nov., a psychrotolerant cellulolytic planctomycete of the family Gemmataceae with two divergent copies of 16S rRNA gene.</title>
        <authorList>
            <person name="Kulichevskaya I.S."/>
            <person name="Ivanova A.A."/>
            <person name="Naumoff D.G."/>
            <person name="Beletsky A.V."/>
            <person name="Rijpstra W.I.C."/>
            <person name="Sinninghe Damste J.S."/>
            <person name="Mardanov A.V."/>
            <person name="Ravin N.V."/>
            <person name="Dedysh S.N."/>
        </authorList>
    </citation>
    <scope>NUCLEOTIDE SEQUENCE [LARGE SCALE GENOMIC DNA]</scope>
    <source>
        <strain evidence="3">PL17</strain>
    </source>
</reference>
<feature type="chain" id="PRO_5026653242" evidence="1">
    <location>
        <begin position="25"/>
        <end position="177"/>
    </location>
</feature>
<feature type="signal peptide" evidence="1">
    <location>
        <begin position="1"/>
        <end position="24"/>
    </location>
</feature>
<accession>A0A6M5YJ11</accession>